<dbReference type="AlphaFoldDB" id="A0A4R1MQA8"/>
<keyword evidence="5 7" id="KW-1133">Transmembrane helix</keyword>
<gene>
    <name evidence="9" type="ORF">EDC19_1864</name>
</gene>
<evidence type="ECO:0000256" key="3">
    <source>
        <dbReference type="ARBA" id="ARBA00022448"/>
    </source>
</evidence>
<feature type="transmembrane region" description="Helical" evidence="7">
    <location>
        <begin position="182"/>
        <end position="199"/>
    </location>
</feature>
<evidence type="ECO:0000256" key="2">
    <source>
        <dbReference type="ARBA" id="ARBA00008114"/>
    </source>
</evidence>
<feature type="transmembrane region" description="Helical" evidence="7">
    <location>
        <begin position="39"/>
        <end position="59"/>
    </location>
</feature>
<feature type="transmembrane region" description="Helical" evidence="7">
    <location>
        <begin position="111"/>
        <end position="133"/>
    </location>
</feature>
<dbReference type="RefSeq" id="WP_132282569.1">
    <property type="nucleotide sequence ID" value="NZ_SMGQ01000013.1"/>
</dbReference>
<dbReference type="GO" id="GO:0015093">
    <property type="term" value="F:ferrous iron transmembrane transporter activity"/>
    <property type="evidence" value="ECO:0007669"/>
    <property type="project" value="TreeGrafter"/>
</dbReference>
<evidence type="ECO:0000313" key="9">
    <source>
        <dbReference type="EMBL" id="TCK92709.1"/>
    </source>
</evidence>
<reference evidence="9 10" key="1">
    <citation type="submission" date="2019-03" db="EMBL/GenBank/DDBJ databases">
        <title>Genomic Encyclopedia of Type Strains, Phase IV (KMG-IV): sequencing the most valuable type-strain genomes for metagenomic binning, comparative biology and taxonomic classification.</title>
        <authorList>
            <person name="Goeker M."/>
        </authorList>
    </citation>
    <scope>NUCLEOTIDE SEQUENCE [LARGE SCALE GENOMIC DNA]</scope>
    <source>
        <strain evidence="9 10">DSM 24176</strain>
    </source>
</reference>
<keyword evidence="6 7" id="KW-0472">Membrane</keyword>
<dbReference type="PANTHER" id="PTHR43840:SF15">
    <property type="entry name" value="MITOCHONDRIAL METAL TRANSPORTER 1-RELATED"/>
    <property type="match status" value="1"/>
</dbReference>
<dbReference type="GO" id="GO:0006882">
    <property type="term" value="P:intracellular zinc ion homeostasis"/>
    <property type="evidence" value="ECO:0007669"/>
    <property type="project" value="TreeGrafter"/>
</dbReference>
<dbReference type="InterPro" id="IPR050291">
    <property type="entry name" value="CDF_Transporter"/>
</dbReference>
<dbReference type="InterPro" id="IPR058533">
    <property type="entry name" value="Cation_efflux_TM"/>
</dbReference>
<dbReference type="Proteomes" id="UP000294545">
    <property type="component" value="Unassembled WGS sequence"/>
</dbReference>
<evidence type="ECO:0000256" key="4">
    <source>
        <dbReference type="ARBA" id="ARBA00022692"/>
    </source>
</evidence>
<dbReference type="GO" id="GO:0015341">
    <property type="term" value="F:zinc efflux antiporter activity"/>
    <property type="evidence" value="ECO:0007669"/>
    <property type="project" value="TreeGrafter"/>
</dbReference>
<dbReference type="GO" id="GO:0005886">
    <property type="term" value="C:plasma membrane"/>
    <property type="evidence" value="ECO:0007669"/>
    <property type="project" value="TreeGrafter"/>
</dbReference>
<dbReference type="OrthoDB" id="2388015at2"/>
<keyword evidence="10" id="KW-1185">Reference proteome</keyword>
<dbReference type="InterPro" id="IPR002524">
    <property type="entry name" value="Cation_efflux"/>
</dbReference>
<feature type="transmembrane region" description="Helical" evidence="7">
    <location>
        <begin position="153"/>
        <end position="176"/>
    </location>
</feature>
<protein>
    <submittedName>
        <fullName evidence="9">Cation diffusion facilitator family transporter</fullName>
    </submittedName>
</protein>
<evidence type="ECO:0000259" key="8">
    <source>
        <dbReference type="Pfam" id="PF01545"/>
    </source>
</evidence>
<feature type="domain" description="Cation efflux protein transmembrane" evidence="8">
    <location>
        <begin position="12"/>
        <end position="214"/>
    </location>
</feature>
<name>A0A4R1MQA8_9FIRM</name>
<evidence type="ECO:0000256" key="7">
    <source>
        <dbReference type="SAM" id="Phobius"/>
    </source>
</evidence>
<sequence>MIHSEKRQKKLLIFSLYGAVGFAIVGIILGVIIDSQMILFDGLYSLISVGLSGMSLYATSFMYKNDWKRYPFGKTIVEPLVIIIKYMIILFLVMGSLISAVVTLFQGGRVIVIETAVLYSVVGTVVCYGFYYYINKFSKKNGSGITQAEANQWLMDTLVSLGVLVGFLIAFILQGLSKFETIIPFIDPIMVIVIAIYFIKVPVKEIRLALRELLKMSPEGKLSKSINGIVGTIEKKYFFQESFLRVSKSQKMLWIEIDFVVQKESRIQTIKDQDTIREEINKEINKLGYDQWLTVSFTNDRKWAL</sequence>
<evidence type="ECO:0000256" key="1">
    <source>
        <dbReference type="ARBA" id="ARBA00004141"/>
    </source>
</evidence>
<dbReference type="Gene3D" id="1.20.1510.10">
    <property type="entry name" value="Cation efflux protein transmembrane domain"/>
    <property type="match status" value="1"/>
</dbReference>
<dbReference type="SUPFAM" id="SSF161111">
    <property type="entry name" value="Cation efflux protein transmembrane domain-like"/>
    <property type="match status" value="1"/>
</dbReference>
<evidence type="ECO:0000313" key="10">
    <source>
        <dbReference type="Proteomes" id="UP000294545"/>
    </source>
</evidence>
<proteinExistence type="inferred from homology"/>
<evidence type="ECO:0000256" key="5">
    <source>
        <dbReference type="ARBA" id="ARBA00022989"/>
    </source>
</evidence>
<dbReference type="GO" id="GO:0015086">
    <property type="term" value="F:cadmium ion transmembrane transporter activity"/>
    <property type="evidence" value="ECO:0007669"/>
    <property type="project" value="TreeGrafter"/>
</dbReference>
<keyword evidence="3" id="KW-0813">Transport</keyword>
<dbReference type="EMBL" id="SMGQ01000013">
    <property type="protein sequence ID" value="TCK92709.1"/>
    <property type="molecule type" value="Genomic_DNA"/>
</dbReference>
<comment type="caution">
    <text evidence="9">The sequence shown here is derived from an EMBL/GenBank/DDBJ whole genome shotgun (WGS) entry which is preliminary data.</text>
</comment>
<dbReference type="NCBIfam" id="TIGR01297">
    <property type="entry name" value="CDF"/>
    <property type="match status" value="1"/>
</dbReference>
<dbReference type="Pfam" id="PF01545">
    <property type="entry name" value="Cation_efflux"/>
    <property type="match status" value="1"/>
</dbReference>
<dbReference type="InterPro" id="IPR027469">
    <property type="entry name" value="Cation_efflux_TMD_sf"/>
</dbReference>
<evidence type="ECO:0000256" key="6">
    <source>
        <dbReference type="ARBA" id="ARBA00023136"/>
    </source>
</evidence>
<feature type="transmembrane region" description="Helical" evidence="7">
    <location>
        <begin position="80"/>
        <end position="105"/>
    </location>
</feature>
<keyword evidence="4 7" id="KW-0812">Transmembrane</keyword>
<feature type="transmembrane region" description="Helical" evidence="7">
    <location>
        <begin position="12"/>
        <end position="33"/>
    </location>
</feature>
<comment type="subcellular location">
    <subcellularLocation>
        <location evidence="1">Membrane</location>
        <topology evidence="1">Multi-pass membrane protein</topology>
    </subcellularLocation>
</comment>
<organism evidence="9 10">
    <name type="scientific">Natranaerovirga hydrolytica</name>
    <dbReference type="NCBI Taxonomy" id="680378"/>
    <lineage>
        <taxon>Bacteria</taxon>
        <taxon>Bacillati</taxon>
        <taxon>Bacillota</taxon>
        <taxon>Clostridia</taxon>
        <taxon>Lachnospirales</taxon>
        <taxon>Natranaerovirgaceae</taxon>
        <taxon>Natranaerovirga</taxon>
    </lineage>
</organism>
<comment type="similarity">
    <text evidence="2">Belongs to the cation diffusion facilitator (CDF) transporter (TC 2.A.4) family.</text>
</comment>
<accession>A0A4R1MQA8</accession>
<dbReference type="PANTHER" id="PTHR43840">
    <property type="entry name" value="MITOCHONDRIAL METAL TRANSPORTER 1-RELATED"/>
    <property type="match status" value="1"/>
</dbReference>